<keyword evidence="1" id="KW-0479">Metal-binding</keyword>
<dbReference type="GO" id="GO:0018773">
    <property type="term" value="F:acetylpyruvate hydrolase activity"/>
    <property type="evidence" value="ECO:0007669"/>
    <property type="project" value="TreeGrafter"/>
</dbReference>
<comment type="caution">
    <text evidence="3">The sequence shown here is derived from an EMBL/GenBank/DDBJ whole genome shotgun (WGS) entry which is preliminary data.</text>
</comment>
<dbReference type="InterPro" id="IPR011234">
    <property type="entry name" value="Fumarylacetoacetase-like_C"/>
</dbReference>
<dbReference type="EMBL" id="FNND01000004">
    <property type="protein sequence ID" value="SDW85089.1"/>
    <property type="molecule type" value="Genomic_DNA"/>
</dbReference>
<dbReference type="SUPFAM" id="SSF56529">
    <property type="entry name" value="FAH"/>
    <property type="match status" value="1"/>
</dbReference>
<organism evidence="3 4">
    <name type="scientific">Capnocytophaga granulosa</name>
    <dbReference type="NCBI Taxonomy" id="45242"/>
    <lineage>
        <taxon>Bacteria</taxon>
        <taxon>Pseudomonadati</taxon>
        <taxon>Bacteroidota</taxon>
        <taxon>Flavobacteriia</taxon>
        <taxon>Flavobacteriales</taxon>
        <taxon>Flavobacteriaceae</taxon>
        <taxon>Capnocytophaga</taxon>
    </lineage>
</organism>
<name>A0A1H2WYQ4_9FLAO</name>
<dbReference type="PANTHER" id="PTHR11820:SF7">
    <property type="entry name" value="ACYLPYRUVASE FAHD1, MITOCHONDRIAL"/>
    <property type="match status" value="1"/>
</dbReference>
<evidence type="ECO:0000313" key="3">
    <source>
        <dbReference type="EMBL" id="SDW85089.1"/>
    </source>
</evidence>
<dbReference type="GeneID" id="85017244"/>
<dbReference type="PANTHER" id="PTHR11820">
    <property type="entry name" value="ACYLPYRUVASE"/>
    <property type="match status" value="1"/>
</dbReference>
<keyword evidence="4" id="KW-1185">Reference proteome</keyword>
<dbReference type="OrthoDB" id="9805307at2"/>
<gene>
    <name evidence="3" type="ORF">SAMN05444420_104235</name>
</gene>
<dbReference type="RefSeq" id="WP_016420846.1">
    <property type="nucleotide sequence ID" value="NZ_FNND01000004.1"/>
</dbReference>
<dbReference type="GO" id="GO:0046872">
    <property type="term" value="F:metal ion binding"/>
    <property type="evidence" value="ECO:0007669"/>
    <property type="project" value="UniProtKB-KW"/>
</dbReference>
<dbReference type="Gene3D" id="3.90.850.10">
    <property type="entry name" value="Fumarylacetoacetase-like, C-terminal domain"/>
    <property type="match status" value="1"/>
</dbReference>
<dbReference type="InterPro" id="IPR036663">
    <property type="entry name" value="Fumarylacetoacetase_C_sf"/>
</dbReference>
<evidence type="ECO:0000256" key="1">
    <source>
        <dbReference type="ARBA" id="ARBA00022723"/>
    </source>
</evidence>
<dbReference type="Pfam" id="PF01557">
    <property type="entry name" value="FAA_hydrolase"/>
    <property type="match status" value="1"/>
</dbReference>
<evidence type="ECO:0000259" key="2">
    <source>
        <dbReference type="Pfam" id="PF01557"/>
    </source>
</evidence>
<evidence type="ECO:0000313" key="4">
    <source>
        <dbReference type="Proteomes" id="UP000182771"/>
    </source>
</evidence>
<dbReference type="AlphaFoldDB" id="A0A1H2WYQ4"/>
<feature type="domain" description="Fumarylacetoacetase-like C-terminal" evidence="2">
    <location>
        <begin position="8"/>
        <end position="161"/>
    </location>
</feature>
<sequence>MKIVYIQLPTTAQEQPLLYIKPDTAVHNRELPLYIPDFTADLRAQVVLMAKLSKQGKCILEKFAPKYYEQVSLGLALTAYDRQQQLQATAKPWELATSFDSSMVVGHFLPTERLQQENTTILSQDGQVLEELPLQPALQLLPLALRTVSENMTLRTGDLVALPLTNTLYAIRADTTWQASVQTELLFSITVK</sequence>
<keyword evidence="3" id="KW-0378">Hydrolase</keyword>
<proteinExistence type="predicted"/>
<protein>
    <submittedName>
        <fullName evidence="3">Fumarylacetoacetate (FAA) hydrolase family protein</fullName>
    </submittedName>
</protein>
<reference evidence="3 4" key="1">
    <citation type="submission" date="2016-10" db="EMBL/GenBank/DDBJ databases">
        <authorList>
            <person name="Varghese N."/>
            <person name="Submissions S."/>
        </authorList>
    </citation>
    <scope>NUCLEOTIDE SEQUENCE [LARGE SCALE GENOMIC DNA]</scope>
    <source>
        <strain evidence="3 4">DSM 11449</strain>
    </source>
</reference>
<dbReference type="Proteomes" id="UP000182771">
    <property type="component" value="Unassembled WGS sequence"/>
</dbReference>
<accession>A0A1H2WYQ4</accession>